<dbReference type="GO" id="GO:1905502">
    <property type="term" value="F:acetyl-CoA binding"/>
    <property type="evidence" value="ECO:0007669"/>
    <property type="project" value="TreeGrafter"/>
</dbReference>
<dbReference type="InterPro" id="IPR016181">
    <property type="entry name" value="Acyl_CoA_acyltransferase"/>
</dbReference>
<reference evidence="2 3" key="1">
    <citation type="submission" date="2015-01" db="EMBL/GenBank/DDBJ databases">
        <title>Evolution of Trichinella species and genotypes.</title>
        <authorList>
            <person name="Korhonen P.K."/>
            <person name="Edoardo P."/>
            <person name="Giuseppe L.R."/>
            <person name="Gasser R.B."/>
        </authorList>
    </citation>
    <scope>NUCLEOTIDE SEQUENCE [LARGE SCALE GENOMIC DNA]</scope>
    <source>
        <strain evidence="2">ISS13</strain>
    </source>
</reference>
<comment type="caution">
    <text evidence="2">The sequence shown here is derived from an EMBL/GenBank/DDBJ whole genome shotgun (WGS) entry which is preliminary data.</text>
</comment>
<dbReference type="Gene3D" id="3.40.630.30">
    <property type="match status" value="1"/>
</dbReference>
<dbReference type="EMBL" id="JYDR01000010">
    <property type="protein sequence ID" value="KRY76742.1"/>
    <property type="molecule type" value="Genomic_DNA"/>
</dbReference>
<name>A0A0V1ESC2_TRIPS</name>
<sequence>MSYSTDPSIEQILEFSMEVYPLHSHLEYTDECIKLLNAEWPRSSHSRSHSLAKSNDHLPVSLVLVRISDQRLLGHARLCRIPDRPEWCLLESVVIEKSERGRGLGRHLVKECERFAQKVGFLTIYLTTVDRESFYKHCGYTVCDPVITVGANADLFSGERMRLFLQRLNSQPVTVCGNNAISDRTRVVPSELLPFSKEIPKVQGNKCSSVIIQSKTGITCLFSWRE</sequence>
<dbReference type="InterPro" id="IPR000182">
    <property type="entry name" value="GNAT_dom"/>
</dbReference>
<keyword evidence="2" id="KW-0808">Transferase</keyword>
<dbReference type="GO" id="GO:0005737">
    <property type="term" value="C:cytoplasm"/>
    <property type="evidence" value="ECO:0007669"/>
    <property type="project" value="TreeGrafter"/>
</dbReference>
<organism evidence="2 3">
    <name type="scientific">Trichinella pseudospiralis</name>
    <name type="common">Parasitic roundworm</name>
    <dbReference type="NCBI Taxonomy" id="6337"/>
    <lineage>
        <taxon>Eukaryota</taxon>
        <taxon>Metazoa</taxon>
        <taxon>Ecdysozoa</taxon>
        <taxon>Nematoda</taxon>
        <taxon>Enoplea</taxon>
        <taxon>Dorylaimia</taxon>
        <taxon>Trichinellida</taxon>
        <taxon>Trichinellidae</taxon>
        <taxon>Trichinella</taxon>
    </lineage>
</organism>
<dbReference type="SUPFAM" id="SSF55729">
    <property type="entry name" value="Acyl-CoA N-acyltransferases (Nat)"/>
    <property type="match status" value="1"/>
</dbReference>
<proteinExistence type="predicted"/>
<gene>
    <name evidence="2" type="primary">Ido1</name>
    <name evidence="2" type="ORF">T4A_10372</name>
</gene>
<accession>A0A0V1ESC2</accession>
<dbReference type="Proteomes" id="UP000054632">
    <property type="component" value="Unassembled WGS sequence"/>
</dbReference>
<dbReference type="PANTHER" id="PTHR13538:SF4">
    <property type="entry name" value="N-ALPHA-ACETYLTRANSFERASE 80"/>
    <property type="match status" value="1"/>
</dbReference>
<evidence type="ECO:0000313" key="2">
    <source>
        <dbReference type="EMBL" id="KRY76742.1"/>
    </source>
</evidence>
<protein>
    <submittedName>
        <fullName evidence="2">N-acetyltransferase 6</fullName>
    </submittedName>
</protein>
<evidence type="ECO:0000313" key="3">
    <source>
        <dbReference type="Proteomes" id="UP000054632"/>
    </source>
</evidence>
<dbReference type="PROSITE" id="PS51186">
    <property type="entry name" value="GNAT"/>
    <property type="match status" value="1"/>
</dbReference>
<dbReference type="InterPro" id="IPR039840">
    <property type="entry name" value="NAA80"/>
</dbReference>
<dbReference type="PANTHER" id="PTHR13538">
    <property type="entry name" value="N-ACETYLTRANSFERASE 6"/>
    <property type="match status" value="1"/>
</dbReference>
<dbReference type="AlphaFoldDB" id="A0A0V1ESC2"/>
<evidence type="ECO:0000259" key="1">
    <source>
        <dbReference type="PROSITE" id="PS51186"/>
    </source>
</evidence>
<dbReference type="Pfam" id="PF00583">
    <property type="entry name" value="Acetyltransf_1"/>
    <property type="match status" value="1"/>
</dbReference>
<dbReference type="CDD" id="cd04301">
    <property type="entry name" value="NAT_SF"/>
    <property type="match status" value="1"/>
</dbReference>
<feature type="domain" description="N-acetyltransferase" evidence="1">
    <location>
        <begin position="17"/>
        <end position="166"/>
    </location>
</feature>
<dbReference type="GO" id="GO:0008080">
    <property type="term" value="F:N-acetyltransferase activity"/>
    <property type="evidence" value="ECO:0007669"/>
    <property type="project" value="InterPro"/>
</dbReference>